<sequence>MSIEVVFFNIPHLSVGRGGEVWETQVIEYLNKSSEFKAKLITTDCCRIQNVVTSFEYKVIPLKKYFGLHLFDYNDIKNDFEEADIVYYFNSFIGSQFPILKNIKNIKKIIFGYHAKNDWNYIQRIYYRFLSYKIRNIGYHHVLTNYHYEILVKRRFKNVFIIPNFVDLSEFKRVEKDKNLIIAPGAVTKEKGIETLLNIAKVKKDLTIYITGNKPSMKLPENLKYLGKLGREEYTKLLSKSSICILPTYGEMFPITLLECLASGNLVLARDLPVLREISGGIGSVAFATTNNEFIVKLQNFMKILNNTDKFDILSNKSIERAKLFDKNIILEKFKTKLFEIAKE</sequence>
<dbReference type="InterPro" id="IPR001296">
    <property type="entry name" value="Glyco_trans_1"/>
</dbReference>
<dbReference type="Proteomes" id="UP000002664">
    <property type="component" value="Chromosome"/>
</dbReference>
<dbReference type="HOGENOM" id="CLU_069304_0_0_2"/>
<feature type="domain" description="Glycosyl transferase family 1" evidence="2">
    <location>
        <begin position="172"/>
        <end position="278"/>
    </location>
</feature>
<dbReference type="SUPFAM" id="SSF53756">
    <property type="entry name" value="UDP-Glycosyltransferase/glycogen phosphorylase"/>
    <property type="match status" value="1"/>
</dbReference>
<name>F0NE05_SACI5</name>
<dbReference type="KEGG" id="sir:SiRe_0867"/>
<protein>
    <submittedName>
        <fullName evidence="3">Glycosyl transferase family 1</fullName>
    </submittedName>
</protein>
<dbReference type="GO" id="GO:0016757">
    <property type="term" value="F:glycosyltransferase activity"/>
    <property type="evidence" value="ECO:0007669"/>
    <property type="project" value="InterPro"/>
</dbReference>
<evidence type="ECO:0000313" key="3">
    <source>
        <dbReference type="EMBL" id="ADX84941.1"/>
    </source>
</evidence>
<dbReference type="RefSeq" id="WP_014513822.1">
    <property type="nucleotide sequence ID" value="NC_017276.1"/>
</dbReference>
<dbReference type="STRING" id="930945.SiRe_0867"/>
<keyword evidence="4" id="KW-1185">Reference proteome</keyword>
<dbReference type="Gene3D" id="3.40.50.2000">
    <property type="entry name" value="Glycogen Phosphorylase B"/>
    <property type="match status" value="2"/>
</dbReference>
<accession>F0NE05</accession>
<evidence type="ECO:0000259" key="2">
    <source>
        <dbReference type="Pfam" id="PF00534"/>
    </source>
</evidence>
<dbReference type="GeneID" id="12417767"/>
<evidence type="ECO:0000256" key="1">
    <source>
        <dbReference type="ARBA" id="ARBA00022679"/>
    </source>
</evidence>
<evidence type="ECO:0000313" key="4">
    <source>
        <dbReference type="Proteomes" id="UP000002664"/>
    </source>
</evidence>
<dbReference type="PANTHER" id="PTHR46401">
    <property type="entry name" value="GLYCOSYLTRANSFERASE WBBK-RELATED"/>
    <property type="match status" value="1"/>
</dbReference>
<gene>
    <name evidence="3" type="ordered locus">SiRe_0867</name>
</gene>
<proteinExistence type="predicted"/>
<dbReference type="AlphaFoldDB" id="F0NE05"/>
<dbReference type="CDD" id="cd03801">
    <property type="entry name" value="GT4_PimA-like"/>
    <property type="match status" value="1"/>
</dbReference>
<dbReference type="Pfam" id="PF00534">
    <property type="entry name" value="Glycos_transf_1"/>
    <property type="match status" value="1"/>
</dbReference>
<organism evidence="3 4">
    <name type="scientific">Saccharolobus islandicus (strain REY15A)</name>
    <name type="common">Sulfolobus islandicus</name>
    <dbReference type="NCBI Taxonomy" id="930945"/>
    <lineage>
        <taxon>Archaea</taxon>
        <taxon>Thermoproteota</taxon>
        <taxon>Thermoprotei</taxon>
        <taxon>Sulfolobales</taxon>
        <taxon>Sulfolobaceae</taxon>
        <taxon>Saccharolobus</taxon>
    </lineage>
</organism>
<dbReference type="eggNOG" id="arCOG01417">
    <property type="taxonomic scope" value="Archaea"/>
</dbReference>
<reference evidence="3 4" key="1">
    <citation type="journal article" date="2011" name="J. Bacteriol.">
        <title>Genome analyses of icelandic strains of Sulfolobus islandicus, model organisms for genetic and virus-host interaction studies.</title>
        <authorList>
            <person name="Guo L."/>
            <person name="Brugger K."/>
            <person name="Liu C."/>
            <person name="Shah S.A."/>
            <person name="Zheng H."/>
            <person name="Zhu Y."/>
            <person name="Wang S."/>
            <person name="Lillestol R.K."/>
            <person name="Chen L."/>
            <person name="Frank J."/>
            <person name="Prangishvili D."/>
            <person name="Paulin L."/>
            <person name="She Q."/>
            <person name="Huang L."/>
            <person name="Garrett R.A."/>
        </authorList>
    </citation>
    <scope>NUCLEOTIDE SEQUENCE [LARGE SCALE GENOMIC DNA]</scope>
    <source>
        <strain evidence="3 4">REY15A</strain>
    </source>
</reference>
<dbReference type="EMBL" id="CP002425">
    <property type="protein sequence ID" value="ADX84941.1"/>
    <property type="molecule type" value="Genomic_DNA"/>
</dbReference>
<keyword evidence="1 3" id="KW-0808">Transferase</keyword>
<dbReference type="PANTHER" id="PTHR46401:SF2">
    <property type="entry name" value="GLYCOSYLTRANSFERASE WBBK-RELATED"/>
    <property type="match status" value="1"/>
</dbReference>